<evidence type="ECO:0008006" key="5">
    <source>
        <dbReference type="Google" id="ProtNLM"/>
    </source>
</evidence>
<dbReference type="Proteomes" id="UP000651837">
    <property type="component" value="Unassembled WGS sequence"/>
</dbReference>
<evidence type="ECO:0000313" key="1">
    <source>
        <dbReference type="EMBL" id="MBD1260876.1"/>
    </source>
</evidence>
<reference evidence="1 4" key="2">
    <citation type="submission" date="2020-07" db="EMBL/GenBank/DDBJ databases">
        <title>The draft genome sequence of Maribacter polysiphoniae KCTC 22021.</title>
        <authorList>
            <person name="Mu L."/>
        </authorList>
    </citation>
    <scope>NUCLEOTIDE SEQUENCE [LARGE SCALE GENOMIC DNA]</scope>
    <source>
        <strain evidence="1 4">KCTC 22021</strain>
    </source>
</reference>
<dbReference type="Proteomes" id="UP000245667">
    <property type="component" value="Unassembled WGS sequence"/>
</dbReference>
<evidence type="ECO:0000313" key="4">
    <source>
        <dbReference type="Proteomes" id="UP000651837"/>
    </source>
</evidence>
<proteinExistence type="predicted"/>
<dbReference type="EMBL" id="QGGQ01000003">
    <property type="protein sequence ID" value="PWK23986.1"/>
    <property type="molecule type" value="Genomic_DNA"/>
</dbReference>
<dbReference type="AlphaFoldDB" id="A0A316E1V3"/>
<sequence length="209" mass="22590">MKTTMKLLSYGLTIFTILCSSCSKDGDTGPIGPAGTAGIDGIDGEDGNANVRTFVFNDVGFSGAETIALDMTGILTPEVIKRDVILVYLRVGDESLASRGRVFNLPSRVLGSFSDDIPTQYINFWLDDSENGIPEKIIVNTRSIENTTLFPDERTPVEWIKVVIIESSFSELSSKSQSSTISVMAELKSAGVDVNDYQSVCAYYGICGD</sequence>
<accession>A0A316E1V3</accession>
<keyword evidence="4" id="KW-1185">Reference proteome</keyword>
<protein>
    <recommendedName>
        <fullName evidence="5">Collagen triple helix repeat protein</fullName>
    </recommendedName>
</protein>
<evidence type="ECO:0000313" key="3">
    <source>
        <dbReference type="Proteomes" id="UP000245667"/>
    </source>
</evidence>
<name>A0A316E1V3_9FLAO</name>
<dbReference type="OrthoDB" id="679784at2"/>
<dbReference type="RefSeq" id="WP_146197815.1">
    <property type="nucleotide sequence ID" value="NZ_JACWLN010000003.1"/>
</dbReference>
<evidence type="ECO:0000313" key="2">
    <source>
        <dbReference type="EMBL" id="PWK23986.1"/>
    </source>
</evidence>
<organism evidence="2 3">
    <name type="scientific">Maribacter polysiphoniae</name>
    <dbReference type="NCBI Taxonomy" id="429344"/>
    <lineage>
        <taxon>Bacteria</taxon>
        <taxon>Pseudomonadati</taxon>
        <taxon>Bacteroidota</taxon>
        <taxon>Flavobacteriia</taxon>
        <taxon>Flavobacteriales</taxon>
        <taxon>Flavobacteriaceae</taxon>
        <taxon>Maribacter</taxon>
    </lineage>
</organism>
<reference evidence="2 3" key="1">
    <citation type="submission" date="2018-05" db="EMBL/GenBank/DDBJ databases">
        <title>Genomic Encyclopedia of Archaeal and Bacterial Type Strains, Phase II (KMG-II): from individual species to whole genera.</title>
        <authorList>
            <person name="Goeker M."/>
        </authorList>
    </citation>
    <scope>NUCLEOTIDE SEQUENCE [LARGE SCALE GENOMIC DNA]</scope>
    <source>
        <strain evidence="2 3">DSM 23514</strain>
    </source>
</reference>
<comment type="caution">
    <text evidence="2">The sequence shown here is derived from an EMBL/GenBank/DDBJ whole genome shotgun (WGS) entry which is preliminary data.</text>
</comment>
<dbReference type="EMBL" id="JACWLN010000003">
    <property type="protein sequence ID" value="MBD1260876.1"/>
    <property type="molecule type" value="Genomic_DNA"/>
</dbReference>
<gene>
    <name evidence="1" type="ORF">HZY62_09785</name>
    <name evidence="2" type="ORF">LX92_01572</name>
</gene>